<name>A0A350P3Q1_9ALTE</name>
<dbReference type="AlphaFoldDB" id="A0A350P3Q1"/>
<dbReference type="Proteomes" id="UP000263517">
    <property type="component" value="Unassembled WGS sequence"/>
</dbReference>
<evidence type="ECO:0000313" key="2">
    <source>
        <dbReference type="Proteomes" id="UP000263517"/>
    </source>
</evidence>
<comment type="caution">
    <text evidence="1">The sequence shown here is derived from an EMBL/GenBank/DDBJ whole genome shotgun (WGS) entry which is preliminary data.</text>
</comment>
<evidence type="ECO:0000313" key="1">
    <source>
        <dbReference type="EMBL" id="HAW75918.1"/>
    </source>
</evidence>
<sequence length="209" mass="23204">MPFWIAEGGESGSCAGSRIVKAMHFYSRDLFSGCEHFSRLSASFNNDPDIRMANSAVIFFGVSAIEARINEGIAASIALEEDQGGAWSELEKKHRRSPLREKWNAVSEIRGGGRWSAGRQPFQSFVTVCSLRNELIHYKGEMLGKDEAPNKSISHLMKKLGVSSSSAFMEDDCSSWVSDLLSSPSLGPWVFESVSSLWNSMYDLLHEKQ</sequence>
<dbReference type="EMBL" id="DNAN01000327">
    <property type="protein sequence ID" value="HAW75918.1"/>
    <property type="molecule type" value="Genomic_DNA"/>
</dbReference>
<protein>
    <submittedName>
        <fullName evidence="1">Uncharacterized protein</fullName>
    </submittedName>
</protein>
<accession>A0A350P3Q1</accession>
<reference evidence="1 2" key="1">
    <citation type="journal article" date="2018" name="Nat. Biotechnol.">
        <title>A standardized bacterial taxonomy based on genome phylogeny substantially revises the tree of life.</title>
        <authorList>
            <person name="Parks D.H."/>
            <person name="Chuvochina M."/>
            <person name="Waite D.W."/>
            <person name="Rinke C."/>
            <person name="Skarshewski A."/>
            <person name="Chaumeil P.A."/>
            <person name="Hugenholtz P."/>
        </authorList>
    </citation>
    <scope>NUCLEOTIDE SEQUENCE [LARGE SCALE GENOMIC DNA]</scope>
    <source>
        <strain evidence="1">UBA11978</strain>
    </source>
</reference>
<proteinExistence type="predicted"/>
<gene>
    <name evidence="1" type="ORF">DCW74_09330</name>
</gene>
<organism evidence="1 2">
    <name type="scientific">Alteromonas australica</name>
    <dbReference type="NCBI Taxonomy" id="589873"/>
    <lineage>
        <taxon>Bacteria</taxon>
        <taxon>Pseudomonadati</taxon>
        <taxon>Pseudomonadota</taxon>
        <taxon>Gammaproteobacteria</taxon>
        <taxon>Alteromonadales</taxon>
        <taxon>Alteromonadaceae</taxon>
        <taxon>Alteromonas/Salinimonas group</taxon>
        <taxon>Alteromonas</taxon>
    </lineage>
</organism>